<dbReference type="Ensembl" id="ENSHHUT00000042185.1">
    <property type="protein sequence ID" value="ENSHHUP00000040613.1"/>
    <property type="gene ID" value="ENSHHUG00000025108.1"/>
</dbReference>
<dbReference type="InterPro" id="IPR013320">
    <property type="entry name" value="ConA-like_dom_sf"/>
</dbReference>
<organism evidence="6 7">
    <name type="scientific">Hucho hucho</name>
    <name type="common">huchen</name>
    <dbReference type="NCBI Taxonomy" id="62062"/>
    <lineage>
        <taxon>Eukaryota</taxon>
        <taxon>Metazoa</taxon>
        <taxon>Chordata</taxon>
        <taxon>Craniata</taxon>
        <taxon>Vertebrata</taxon>
        <taxon>Euteleostomi</taxon>
        <taxon>Actinopterygii</taxon>
        <taxon>Neopterygii</taxon>
        <taxon>Teleostei</taxon>
        <taxon>Protacanthopterygii</taxon>
        <taxon>Salmoniformes</taxon>
        <taxon>Salmonidae</taxon>
        <taxon>Salmoninae</taxon>
        <taxon>Hucho</taxon>
    </lineage>
</organism>
<evidence type="ECO:0000256" key="4">
    <source>
        <dbReference type="ARBA" id="ARBA00023180"/>
    </source>
</evidence>
<keyword evidence="3" id="KW-0106">Calcium</keyword>
<dbReference type="Proteomes" id="UP000314982">
    <property type="component" value="Unassembled WGS sequence"/>
</dbReference>
<keyword evidence="2" id="KW-0677">Repeat</keyword>
<dbReference type="InterPro" id="IPR001791">
    <property type="entry name" value="Laminin_G"/>
</dbReference>
<evidence type="ECO:0000256" key="1">
    <source>
        <dbReference type="ARBA" id="ARBA00022729"/>
    </source>
</evidence>
<evidence type="ECO:0000313" key="6">
    <source>
        <dbReference type="Ensembl" id="ENSHHUP00000040613.1"/>
    </source>
</evidence>
<protein>
    <recommendedName>
        <fullName evidence="5">Thrombospondin-like N-terminal domain-containing protein</fullName>
    </recommendedName>
</protein>
<dbReference type="PANTHER" id="PTHR24042:SF0">
    <property type="entry name" value="PROTEIN KINASE C-BINDING PROTEIN NELL2"/>
    <property type="match status" value="1"/>
</dbReference>
<dbReference type="SUPFAM" id="SSF49899">
    <property type="entry name" value="Concanavalin A-like lectins/glucanases"/>
    <property type="match status" value="1"/>
</dbReference>
<dbReference type="Pfam" id="PF02210">
    <property type="entry name" value="Laminin_G_2"/>
    <property type="match status" value="1"/>
</dbReference>
<dbReference type="InterPro" id="IPR048287">
    <property type="entry name" value="TSPN-like_N"/>
</dbReference>
<evidence type="ECO:0000256" key="2">
    <source>
        <dbReference type="ARBA" id="ARBA00022737"/>
    </source>
</evidence>
<proteinExistence type="predicted"/>
<dbReference type="GO" id="GO:0005080">
    <property type="term" value="F:protein kinase C binding"/>
    <property type="evidence" value="ECO:0007669"/>
    <property type="project" value="TreeGrafter"/>
</dbReference>
<keyword evidence="7" id="KW-1185">Reference proteome</keyword>
<dbReference type="SMART" id="SM00210">
    <property type="entry name" value="TSPN"/>
    <property type="match status" value="1"/>
</dbReference>
<feature type="domain" description="Thrombospondin-like N-terminal" evidence="5">
    <location>
        <begin position="35"/>
        <end position="214"/>
    </location>
</feature>
<reference evidence="6" key="2">
    <citation type="submission" date="2025-08" db="UniProtKB">
        <authorList>
            <consortium name="Ensembl"/>
        </authorList>
    </citation>
    <scope>IDENTIFICATION</scope>
</reference>
<dbReference type="GO" id="GO:0008201">
    <property type="term" value="F:heparin binding"/>
    <property type="evidence" value="ECO:0007669"/>
    <property type="project" value="TreeGrafter"/>
</dbReference>
<dbReference type="PANTHER" id="PTHR24042">
    <property type="entry name" value="NEL HOMOLOG"/>
    <property type="match status" value="1"/>
</dbReference>
<dbReference type="GeneTree" id="ENSGT00810000125439"/>
<dbReference type="GO" id="GO:0005737">
    <property type="term" value="C:cytoplasm"/>
    <property type="evidence" value="ECO:0007669"/>
    <property type="project" value="TreeGrafter"/>
</dbReference>
<evidence type="ECO:0000313" key="7">
    <source>
        <dbReference type="Proteomes" id="UP000314982"/>
    </source>
</evidence>
<keyword evidence="4" id="KW-0325">Glycoprotein</keyword>
<name>A0A4W5MS38_9TELE</name>
<dbReference type="InterPro" id="IPR051586">
    <property type="entry name" value="PKC-binding_NELL"/>
</dbReference>
<keyword evidence="1" id="KW-0732">Signal</keyword>
<dbReference type="FunFam" id="2.60.120.200:FF:000015">
    <property type="entry name" value="protein kinase C-binding protein NELL1"/>
    <property type="match status" value="1"/>
</dbReference>
<evidence type="ECO:0000259" key="5">
    <source>
        <dbReference type="SMART" id="SM00210"/>
    </source>
</evidence>
<reference evidence="6" key="3">
    <citation type="submission" date="2025-09" db="UniProtKB">
        <authorList>
            <consortium name="Ensembl"/>
        </authorList>
    </citation>
    <scope>IDENTIFICATION</scope>
</reference>
<sequence length="240" mass="28109">MGLFKLYFLHCIFAIFPGKLNVRILLRFGVDPALRINVFDELKFGESFAGVFQVQGFHNESRAFLFQDSWRNVRVKEDVAEVMLQKLRDKTEFTVLATLKQERLNSGVLLSIHYAEHRYLELESSWQRNEIRLHYRTRDQRQHTEVFPYSLADDHWHKLSVAVSVSHVVLHVDCNSALRFEHTDSVIAFRYTRMTTLRLPCSTALQRQYVRCGAYVGFIERMRRTVCVDGLTEMVAEGEC</sequence>
<dbReference type="Gene3D" id="2.60.120.200">
    <property type="match status" value="1"/>
</dbReference>
<reference evidence="7" key="1">
    <citation type="submission" date="2018-06" db="EMBL/GenBank/DDBJ databases">
        <title>Genome assembly of Danube salmon.</title>
        <authorList>
            <person name="Macqueen D.J."/>
            <person name="Gundappa M.K."/>
        </authorList>
    </citation>
    <scope>NUCLEOTIDE SEQUENCE [LARGE SCALE GENOMIC DNA]</scope>
</reference>
<dbReference type="STRING" id="62062.ENSHHUP00000040613"/>
<dbReference type="GO" id="GO:0005615">
    <property type="term" value="C:extracellular space"/>
    <property type="evidence" value="ECO:0007669"/>
    <property type="project" value="TreeGrafter"/>
</dbReference>
<dbReference type="AlphaFoldDB" id="A0A4W5MS38"/>
<accession>A0A4W5MS38</accession>
<evidence type="ECO:0000256" key="3">
    <source>
        <dbReference type="ARBA" id="ARBA00022837"/>
    </source>
</evidence>